<comment type="caution">
    <text evidence="1">The sequence shown here is derived from an EMBL/GenBank/DDBJ whole genome shotgun (WGS) entry which is preliminary data.</text>
</comment>
<sequence length="320" mass="35510">MPQPGPRQTKKQKKALAFRTRQKTSKNKDLDDDEDALGFPVDENQDLGGLAGLSPEVGEVSAGGRPGDRKGKAEGGGQCQPDGSKKRKREGEQVAEEKPRKKSKTRPTVLESGVEDGNDQETAEVKKKVQPQRFILFLGNLKYSTTKDVILSHFSSCDPPPTVRLPTPKTAKSSPKSKGYAFLEFADKKTLQQALRLHHSELEGRKINVELTAGGGGKSEHRVKKLQERNKDLHEQRKRRIEKRKSATTDVGEVDQAELKALERPQRYSTTSGFGQAPSNKKTWSIPTVEYREALKGPKKRRRPAKPKDQGTGVNAIPVY</sequence>
<proteinExistence type="predicted"/>
<protein>
    <submittedName>
        <fullName evidence="1">Uncharacterized protein</fullName>
    </submittedName>
</protein>
<gene>
    <name evidence="1" type="ORF">BDM02DRAFT_3106767</name>
</gene>
<reference evidence="1" key="2">
    <citation type="journal article" date="2020" name="Nat. Commun.">
        <title>Large-scale genome sequencing of mycorrhizal fungi provides insights into the early evolution of symbiotic traits.</title>
        <authorList>
            <person name="Miyauchi S."/>
            <person name="Kiss E."/>
            <person name="Kuo A."/>
            <person name="Drula E."/>
            <person name="Kohler A."/>
            <person name="Sanchez-Garcia M."/>
            <person name="Morin E."/>
            <person name="Andreopoulos B."/>
            <person name="Barry K.W."/>
            <person name="Bonito G."/>
            <person name="Buee M."/>
            <person name="Carver A."/>
            <person name="Chen C."/>
            <person name="Cichocki N."/>
            <person name="Clum A."/>
            <person name="Culley D."/>
            <person name="Crous P.W."/>
            <person name="Fauchery L."/>
            <person name="Girlanda M."/>
            <person name="Hayes R.D."/>
            <person name="Keri Z."/>
            <person name="LaButti K."/>
            <person name="Lipzen A."/>
            <person name="Lombard V."/>
            <person name="Magnuson J."/>
            <person name="Maillard F."/>
            <person name="Murat C."/>
            <person name="Nolan M."/>
            <person name="Ohm R.A."/>
            <person name="Pangilinan J."/>
            <person name="Pereira M.F."/>
            <person name="Perotto S."/>
            <person name="Peter M."/>
            <person name="Pfister S."/>
            <person name="Riley R."/>
            <person name="Sitrit Y."/>
            <person name="Stielow J.B."/>
            <person name="Szollosi G."/>
            <person name="Zifcakova L."/>
            <person name="Stursova M."/>
            <person name="Spatafora J.W."/>
            <person name="Tedersoo L."/>
            <person name="Vaario L.M."/>
            <person name="Yamada A."/>
            <person name="Yan M."/>
            <person name="Wang P."/>
            <person name="Xu J."/>
            <person name="Bruns T."/>
            <person name="Baldrian P."/>
            <person name="Vilgalys R."/>
            <person name="Dunand C."/>
            <person name="Henrissat B."/>
            <person name="Grigoriev I.V."/>
            <person name="Hibbett D."/>
            <person name="Nagy L.G."/>
            <person name="Martin F.M."/>
        </authorList>
    </citation>
    <scope>NUCLEOTIDE SEQUENCE</scope>
    <source>
        <strain evidence="1">P2</strain>
    </source>
</reference>
<evidence type="ECO:0000313" key="2">
    <source>
        <dbReference type="Proteomes" id="UP000886501"/>
    </source>
</evidence>
<name>A0ACB6ZXR6_THEGA</name>
<organism evidence="1 2">
    <name type="scientific">Thelephora ganbajun</name>
    <name type="common">Ganba fungus</name>
    <dbReference type="NCBI Taxonomy" id="370292"/>
    <lineage>
        <taxon>Eukaryota</taxon>
        <taxon>Fungi</taxon>
        <taxon>Dikarya</taxon>
        <taxon>Basidiomycota</taxon>
        <taxon>Agaricomycotina</taxon>
        <taxon>Agaricomycetes</taxon>
        <taxon>Thelephorales</taxon>
        <taxon>Thelephoraceae</taxon>
        <taxon>Thelephora</taxon>
    </lineage>
</organism>
<evidence type="ECO:0000313" key="1">
    <source>
        <dbReference type="EMBL" id="KAF9654394.1"/>
    </source>
</evidence>
<dbReference type="Proteomes" id="UP000886501">
    <property type="component" value="Unassembled WGS sequence"/>
</dbReference>
<accession>A0ACB6ZXR6</accession>
<reference evidence="1" key="1">
    <citation type="submission" date="2019-10" db="EMBL/GenBank/DDBJ databases">
        <authorList>
            <consortium name="DOE Joint Genome Institute"/>
            <person name="Kuo A."/>
            <person name="Miyauchi S."/>
            <person name="Kiss E."/>
            <person name="Drula E."/>
            <person name="Kohler A."/>
            <person name="Sanchez-Garcia M."/>
            <person name="Andreopoulos B."/>
            <person name="Barry K.W."/>
            <person name="Bonito G."/>
            <person name="Buee M."/>
            <person name="Carver A."/>
            <person name="Chen C."/>
            <person name="Cichocki N."/>
            <person name="Clum A."/>
            <person name="Culley D."/>
            <person name="Crous P.W."/>
            <person name="Fauchery L."/>
            <person name="Girlanda M."/>
            <person name="Hayes R."/>
            <person name="Keri Z."/>
            <person name="Labutti K."/>
            <person name="Lipzen A."/>
            <person name="Lombard V."/>
            <person name="Magnuson J."/>
            <person name="Maillard F."/>
            <person name="Morin E."/>
            <person name="Murat C."/>
            <person name="Nolan M."/>
            <person name="Ohm R."/>
            <person name="Pangilinan J."/>
            <person name="Pereira M."/>
            <person name="Perotto S."/>
            <person name="Peter M."/>
            <person name="Riley R."/>
            <person name="Sitrit Y."/>
            <person name="Stielow B."/>
            <person name="Szollosi G."/>
            <person name="Zifcakova L."/>
            <person name="Stursova M."/>
            <person name="Spatafora J.W."/>
            <person name="Tedersoo L."/>
            <person name="Vaario L.-M."/>
            <person name="Yamada A."/>
            <person name="Yan M."/>
            <person name="Wang P."/>
            <person name="Xu J."/>
            <person name="Bruns T."/>
            <person name="Baldrian P."/>
            <person name="Vilgalys R."/>
            <person name="Henrissat B."/>
            <person name="Grigoriev I.V."/>
            <person name="Hibbett D."/>
            <person name="Nagy L.G."/>
            <person name="Martin F.M."/>
        </authorList>
    </citation>
    <scope>NUCLEOTIDE SEQUENCE</scope>
    <source>
        <strain evidence="1">P2</strain>
    </source>
</reference>
<keyword evidence="2" id="KW-1185">Reference proteome</keyword>
<dbReference type="EMBL" id="MU117961">
    <property type="protein sequence ID" value="KAF9654394.1"/>
    <property type="molecule type" value="Genomic_DNA"/>
</dbReference>